<proteinExistence type="predicted"/>
<organism evidence="1">
    <name type="scientific">marine sediment metagenome</name>
    <dbReference type="NCBI Taxonomy" id="412755"/>
    <lineage>
        <taxon>unclassified sequences</taxon>
        <taxon>metagenomes</taxon>
        <taxon>ecological metagenomes</taxon>
    </lineage>
</organism>
<comment type="caution">
    <text evidence="1">The sequence shown here is derived from an EMBL/GenBank/DDBJ whole genome shotgun (WGS) entry which is preliminary data.</text>
</comment>
<dbReference type="AlphaFoldDB" id="A0A0F9NHH8"/>
<dbReference type="EMBL" id="LAZR01003521">
    <property type="protein sequence ID" value="KKN17424.1"/>
    <property type="molecule type" value="Genomic_DNA"/>
</dbReference>
<evidence type="ECO:0000313" key="1">
    <source>
        <dbReference type="EMBL" id="KKN17424.1"/>
    </source>
</evidence>
<name>A0A0F9NHH8_9ZZZZ</name>
<protein>
    <submittedName>
        <fullName evidence="1">Uncharacterized protein</fullName>
    </submittedName>
</protein>
<sequence length="155" mass="17636">MPTIAVMNQVVAELTAEFTELLADKDIYLSPIVIEIPARRQFVIQVCDGGSTYSDFEGGVKREHFKLIVGILRGFKVDYSGRYQQYLSHEEKSMFVIKERISDLLEGSYLEVLEVPLLVRPLRITDESSIYRGKEKGMLIKKLTFLGGLNETRTS</sequence>
<accession>A0A0F9NHH8</accession>
<reference evidence="1" key="1">
    <citation type="journal article" date="2015" name="Nature">
        <title>Complex archaea that bridge the gap between prokaryotes and eukaryotes.</title>
        <authorList>
            <person name="Spang A."/>
            <person name="Saw J.H."/>
            <person name="Jorgensen S.L."/>
            <person name="Zaremba-Niedzwiedzka K."/>
            <person name="Martijn J."/>
            <person name="Lind A.E."/>
            <person name="van Eijk R."/>
            <person name="Schleper C."/>
            <person name="Guy L."/>
            <person name="Ettema T.J."/>
        </authorList>
    </citation>
    <scope>NUCLEOTIDE SEQUENCE</scope>
</reference>
<gene>
    <name evidence="1" type="ORF">LCGC14_0965940</name>
</gene>